<feature type="transmembrane region" description="Helical" evidence="7">
    <location>
        <begin position="378"/>
        <end position="398"/>
    </location>
</feature>
<evidence type="ECO:0000256" key="5">
    <source>
        <dbReference type="ARBA" id="ARBA00023098"/>
    </source>
</evidence>
<feature type="transmembrane region" description="Helical" evidence="7">
    <location>
        <begin position="330"/>
        <end position="347"/>
    </location>
</feature>
<keyword evidence="10" id="KW-1185">Reference proteome</keyword>
<dbReference type="EMBL" id="JAFREP010000003">
    <property type="protein sequence ID" value="MBO1317802.1"/>
    <property type="molecule type" value="Genomic_DNA"/>
</dbReference>
<evidence type="ECO:0000313" key="10">
    <source>
        <dbReference type="Proteomes" id="UP000664417"/>
    </source>
</evidence>
<sequence>MAPNYIALAIPFFFLLMGLEWWVARRRKRDVYRLNDSVNDLSCGIMQQVVDVFLKTLLLGVYTWVYLHGHLFEIRLDSVWMWVLCFLGVDFAYYWFHRSSHEVNAIWATHVVHHQSEEYNLSVALRQSSLQPIFVMLFYLPLALIGFPPLMFLAAASFNTLYQFWIHTRLIGRLGPYEWVFNTPSHHRVHHGRDPKYIDKNHGGTLIIWDRLFGTFQAEEEEPTYGITKPLESWNPFWANSHYWIELVDSARRTRAPLDKLRVFSKQPGWFPDDLGGPQAPPPVPADPPKYDPALPAGLTRYAACQFLVLLPPVTLLLFLQASLSTDLKVAAALFVIWSLIAVGLLFERNRTAFRLEWLRLGLAVPLVVWALPVGYRAVGLAVILVAVALMLVPWFGLRRSFAA</sequence>
<protein>
    <submittedName>
        <fullName evidence="9">Sterol desaturase family protein</fullName>
    </submittedName>
</protein>
<dbReference type="RefSeq" id="WP_207857253.1">
    <property type="nucleotide sequence ID" value="NZ_JAFREP010000003.1"/>
</dbReference>
<evidence type="ECO:0000256" key="1">
    <source>
        <dbReference type="ARBA" id="ARBA00004127"/>
    </source>
</evidence>
<keyword evidence="3 7" id="KW-1133">Transmembrane helix</keyword>
<feature type="transmembrane region" description="Helical" evidence="7">
    <location>
        <begin position="354"/>
        <end position="372"/>
    </location>
</feature>
<feature type="domain" description="Fatty acid hydroxylase" evidence="8">
    <location>
        <begin position="82"/>
        <end position="215"/>
    </location>
</feature>
<evidence type="ECO:0000259" key="8">
    <source>
        <dbReference type="Pfam" id="PF04116"/>
    </source>
</evidence>
<dbReference type="PANTHER" id="PTHR21624:SF1">
    <property type="entry name" value="ALKYLGLYCEROL MONOOXYGENASE"/>
    <property type="match status" value="1"/>
</dbReference>
<keyword evidence="2 7" id="KW-0812">Transmembrane</keyword>
<dbReference type="GO" id="GO:0006643">
    <property type="term" value="P:membrane lipid metabolic process"/>
    <property type="evidence" value="ECO:0007669"/>
    <property type="project" value="TreeGrafter"/>
</dbReference>
<feature type="transmembrane region" description="Helical" evidence="7">
    <location>
        <begin position="133"/>
        <end position="156"/>
    </location>
</feature>
<evidence type="ECO:0000256" key="7">
    <source>
        <dbReference type="SAM" id="Phobius"/>
    </source>
</evidence>
<evidence type="ECO:0000313" key="9">
    <source>
        <dbReference type="EMBL" id="MBO1317802.1"/>
    </source>
</evidence>
<dbReference type="GO" id="GO:0012505">
    <property type="term" value="C:endomembrane system"/>
    <property type="evidence" value="ECO:0007669"/>
    <property type="project" value="UniProtKB-SubCell"/>
</dbReference>
<comment type="subcellular location">
    <subcellularLocation>
        <location evidence="1">Endomembrane system</location>
        <topology evidence="1">Multi-pass membrane protein</topology>
    </subcellularLocation>
</comment>
<dbReference type="InterPro" id="IPR051689">
    <property type="entry name" value="Sterol_desaturase/TMEM195"/>
</dbReference>
<name>A0A8J7Q4A9_9BACT</name>
<comment type="caution">
    <text evidence="9">The sequence shown here is derived from an EMBL/GenBank/DDBJ whole genome shotgun (WGS) entry which is preliminary data.</text>
</comment>
<organism evidence="9 10">
    <name type="scientific">Acanthopleuribacter pedis</name>
    <dbReference type="NCBI Taxonomy" id="442870"/>
    <lineage>
        <taxon>Bacteria</taxon>
        <taxon>Pseudomonadati</taxon>
        <taxon>Acidobacteriota</taxon>
        <taxon>Holophagae</taxon>
        <taxon>Acanthopleuribacterales</taxon>
        <taxon>Acanthopleuribacteraceae</taxon>
        <taxon>Acanthopleuribacter</taxon>
    </lineage>
</organism>
<dbReference type="GO" id="GO:0008610">
    <property type="term" value="P:lipid biosynthetic process"/>
    <property type="evidence" value="ECO:0007669"/>
    <property type="project" value="InterPro"/>
</dbReference>
<evidence type="ECO:0000256" key="2">
    <source>
        <dbReference type="ARBA" id="ARBA00022692"/>
    </source>
</evidence>
<feature type="transmembrane region" description="Helical" evidence="7">
    <location>
        <begin position="6"/>
        <end position="24"/>
    </location>
</feature>
<evidence type="ECO:0000256" key="4">
    <source>
        <dbReference type="ARBA" id="ARBA00023002"/>
    </source>
</evidence>
<keyword evidence="5" id="KW-0443">Lipid metabolism</keyword>
<dbReference type="PANTHER" id="PTHR21624">
    <property type="entry name" value="STEROL DESATURASE-RELATED PROTEIN"/>
    <property type="match status" value="1"/>
</dbReference>
<dbReference type="GO" id="GO:0016020">
    <property type="term" value="C:membrane"/>
    <property type="evidence" value="ECO:0007669"/>
    <property type="project" value="GOC"/>
</dbReference>
<dbReference type="GO" id="GO:0005506">
    <property type="term" value="F:iron ion binding"/>
    <property type="evidence" value="ECO:0007669"/>
    <property type="project" value="InterPro"/>
</dbReference>
<dbReference type="GO" id="GO:0050479">
    <property type="term" value="F:glyceryl-ether monooxygenase activity"/>
    <property type="evidence" value="ECO:0007669"/>
    <property type="project" value="TreeGrafter"/>
</dbReference>
<evidence type="ECO:0000256" key="3">
    <source>
        <dbReference type="ARBA" id="ARBA00022989"/>
    </source>
</evidence>
<proteinExistence type="predicted"/>
<dbReference type="InterPro" id="IPR006694">
    <property type="entry name" value="Fatty_acid_hydroxylase"/>
</dbReference>
<gene>
    <name evidence="9" type="ORF">J3U88_04960</name>
</gene>
<dbReference type="AlphaFoldDB" id="A0A8J7Q4A9"/>
<accession>A0A8J7Q4A9</accession>
<reference evidence="9" key="1">
    <citation type="submission" date="2021-03" db="EMBL/GenBank/DDBJ databases">
        <authorList>
            <person name="Wang G."/>
        </authorList>
    </citation>
    <scope>NUCLEOTIDE SEQUENCE</scope>
    <source>
        <strain evidence="9">KCTC 12899</strain>
    </source>
</reference>
<dbReference type="Proteomes" id="UP000664417">
    <property type="component" value="Unassembled WGS sequence"/>
</dbReference>
<keyword evidence="6 7" id="KW-0472">Membrane</keyword>
<keyword evidence="4" id="KW-0560">Oxidoreductase</keyword>
<feature type="transmembrane region" description="Helical" evidence="7">
    <location>
        <begin position="79"/>
        <end position="96"/>
    </location>
</feature>
<evidence type="ECO:0000256" key="6">
    <source>
        <dbReference type="ARBA" id="ARBA00023136"/>
    </source>
</evidence>
<feature type="transmembrane region" description="Helical" evidence="7">
    <location>
        <begin position="302"/>
        <end position="324"/>
    </location>
</feature>
<dbReference type="Pfam" id="PF04116">
    <property type="entry name" value="FA_hydroxylase"/>
    <property type="match status" value="1"/>
</dbReference>